<comment type="function">
    <text evidence="8">The phosphoenolpyruvate-dependent sugar phosphotransferase system (PTS), a major carbohydrate active -transport system, catalyzes the phosphorylation of incoming sugar substrates concomitant with their translocation across the cell membrane.</text>
</comment>
<dbReference type="RefSeq" id="WP_125598287.1">
    <property type="nucleotide sequence ID" value="NZ_JBHSSM010000018.1"/>
</dbReference>
<evidence type="ECO:0000256" key="3">
    <source>
        <dbReference type="ARBA" id="ARBA00022475"/>
    </source>
</evidence>
<dbReference type="InterPro" id="IPR004796">
    <property type="entry name" value="PTS_IIC_cello"/>
</dbReference>
<dbReference type="Pfam" id="PF02378">
    <property type="entry name" value="PTS_EIIC"/>
    <property type="match status" value="1"/>
</dbReference>
<gene>
    <name evidence="11" type="ORF">ACFQHW_08570</name>
</gene>
<evidence type="ECO:0000259" key="10">
    <source>
        <dbReference type="PROSITE" id="PS51105"/>
    </source>
</evidence>
<comment type="subcellular location">
    <subcellularLocation>
        <location evidence="1">Cell membrane</location>
        <topology evidence="1">Multi-pass membrane protein</topology>
    </subcellularLocation>
</comment>
<dbReference type="PANTHER" id="PTHR33989">
    <property type="match status" value="1"/>
</dbReference>
<dbReference type="PROSITE" id="PS51105">
    <property type="entry name" value="PTS_EIIC_TYPE_3"/>
    <property type="match status" value="1"/>
</dbReference>
<evidence type="ECO:0000256" key="4">
    <source>
        <dbReference type="ARBA" id="ARBA00022597"/>
    </source>
</evidence>
<evidence type="ECO:0000313" key="11">
    <source>
        <dbReference type="EMBL" id="MFC6315613.1"/>
    </source>
</evidence>
<feature type="domain" description="PTS EIIC type-3" evidence="10">
    <location>
        <begin position="3"/>
        <end position="411"/>
    </location>
</feature>
<feature type="transmembrane region" description="Helical" evidence="9">
    <location>
        <begin position="282"/>
        <end position="305"/>
    </location>
</feature>
<sequence length="427" mass="46738">MGTITGIVNFLAKVRSLSFIQIMQRTLVILFPFALFGAFAQVFAASFLSVGGFFGSIFDVDAWLPHYEALRVLFDDISQLTLGMLTVAGAFQAAKYTAKYYHKDDQMAGLTGAVGYCLIFFHHTTTETGIAVEMRYYDYHWLLVGVLIGYGVGQLFRWFGQSENATAADSALILNRAFLAMRPIAITLFWALALHTGFALLRYAKIDQYITTGVQDLANQKASLPITFGAALLTTVLGWFGFTGPLAYTSKISEIEIWDNLDTALSQGSSWHAPHPYTALSLYHSFGTFGGTGALLALLIGLILLSRNRNSRLVAQWSFFPAIFNASLPTMLGIPILLNPLFFLPFTLIPLVNMGLAAGAIALHWMPPVVYPVPAGTPGPLVAFIGTNGNVPALLFGIGLLVVDVCLYWPFIRLAENVNQHLREEAM</sequence>
<keyword evidence="12" id="KW-1185">Reference proteome</keyword>
<protein>
    <recommendedName>
        <fullName evidence="8">Permease IIC component</fullName>
    </recommendedName>
</protein>
<evidence type="ECO:0000256" key="7">
    <source>
        <dbReference type="ARBA" id="ARBA00023136"/>
    </source>
</evidence>
<keyword evidence="7 8" id="KW-0472">Membrane</keyword>
<reference evidence="12" key="1">
    <citation type="journal article" date="2019" name="Int. J. Syst. Evol. Microbiol.">
        <title>The Global Catalogue of Microorganisms (GCM) 10K type strain sequencing project: providing services to taxonomists for standard genome sequencing and annotation.</title>
        <authorList>
            <consortium name="The Broad Institute Genomics Platform"/>
            <consortium name="The Broad Institute Genome Sequencing Center for Infectious Disease"/>
            <person name="Wu L."/>
            <person name="Ma J."/>
        </authorList>
    </citation>
    <scope>NUCLEOTIDE SEQUENCE [LARGE SCALE GENOMIC DNA]</scope>
    <source>
        <strain evidence="12">CCM 8897</strain>
    </source>
</reference>
<dbReference type="InterPro" id="IPR004501">
    <property type="entry name" value="PTS_EIIC_3"/>
</dbReference>
<feature type="transmembrane region" description="Helical" evidence="9">
    <location>
        <begin position="179"/>
        <end position="201"/>
    </location>
</feature>
<evidence type="ECO:0000313" key="12">
    <source>
        <dbReference type="Proteomes" id="UP001596310"/>
    </source>
</evidence>
<keyword evidence="3 8" id="KW-1003">Cell membrane</keyword>
<proteinExistence type="predicted"/>
<evidence type="ECO:0000256" key="2">
    <source>
        <dbReference type="ARBA" id="ARBA00022448"/>
    </source>
</evidence>
<feature type="transmembrane region" description="Helical" evidence="9">
    <location>
        <begin position="222"/>
        <end position="242"/>
    </location>
</feature>
<comment type="caution">
    <text evidence="11">The sequence shown here is derived from an EMBL/GenBank/DDBJ whole genome shotgun (WGS) entry which is preliminary data.</text>
</comment>
<feature type="transmembrane region" description="Helical" evidence="9">
    <location>
        <begin position="342"/>
        <end position="362"/>
    </location>
</feature>
<keyword evidence="6 9" id="KW-1133">Transmembrane helix</keyword>
<evidence type="ECO:0000256" key="8">
    <source>
        <dbReference type="PIRNR" id="PIRNR006351"/>
    </source>
</evidence>
<feature type="transmembrane region" description="Helical" evidence="9">
    <location>
        <begin position="27"/>
        <end position="57"/>
    </location>
</feature>
<dbReference type="InterPro" id="IPR051088">
    <property type="entry name" value="PTS_Sugar-EIIC/EIIB"/>
</dbReference>
<feature type="transmembrane region" description="Helical" evidence="9">
    <location>
        <begin position="139"/>
        <end position="159"/>
    </location>
</feature>
<feature type="transmembrane region" description="Helical" evidence="9">
    <location>
        <begin position="393"/>
        <end position="412"/>
    </location>
</feature>
<keyword evidence="5 9" id="KW-0812">Transmembrane</keyword>
<evidence type="ECO:0000256" key="6">
    <source>
        <dbReference type="ARBA" id="ARBA00022989"/>
    </source>
</evidence>
<dbReference type="EMBL" id="JBHSSM010000018">
    <property type="protein sequence ID" value="MFC6315613.1"/>
    <property type="molecule type" value="Genomic_DNA"/>
</dbReference>
<dbReference type="Proteomes" id="UP001596310">
    <property type="component" value="Unassembled WGS sequence"/>
</dbReference>
<dbReference type="PANTHER" id="PTHR33989:SF4">
    <property type="entry name" value="PTS SYSTEM N,N'-DIACETYLCHITOBIOSE-SPECIFIC EIIC COMPONENT"/>
    <property type="match status" value="1"/>
</dbReference>
<organism evidence="11 12">
    <name type="scientific">Lapidilactobacillus achengensis</name>
    <dbReference type="NCBI Taxonomy" id="2486000"/>
    <lineage>
        <taxon>Bacteria</taxon>
        <taxon>Bacillati</taxon>
        <taxon>Bacillota</taxon>
        <taxon>Bacilli</taxon>
        <taxon>Lactobacillales</taxon>
        <taxon>Lactobacillaceae</taxon>
        <taxon>Lapidilactobacillus</taxon>
    </lineage>
</organism>
<evidence type="ECO:0000256" key="9">
    <source>
        <dbReference type="SAM" id="Phobius"/>
    </source>
</evidence>
<dbReference type="InterPro" id="IPR003352">
    <property type="entry name" value="PTS_EIIC"/>
</dbReference>
<dbReference type="PIRSF" id="PIRSF006351">
    <property type="entry name" value="PTS_EIIC-Cellobiose"/>
    <property type="match status" value="1"/>
</dbReference>
<accession>A0ABW1URH0</accession>
<evidence type="ECO:0000256" key="5">
    <source>
        <dbReference type="ARBA" id="ARBA00022692"/>
    </source>
</evidence>
<evidence type="ECO:0000256" key="1">
    <source>
        <dbReference type="ARBA" id="ARBA00004651"/>
    </source>
</evidence>
<name>A0ABW1URH0_9LACO</name>
<keyword evidence="2 8" id="KW-0813">Transport</keyword>
<keyword evidence="4 8" id="KW-0762">Sugar transport</keyword>